<proteinExistence type="predicted"/>
<reference evidence="1 2" key="1">
    <citation type="journal article" date="2019" name="Sci. Data">
        <title>Hybrid genome assembly and annotation of Danionella translucida.</title>
        <authorList>
            <person name="Kadobianskyi M."/>
            <person name="Schulze L."/>
            <person name="Schuelke M."/>
            <person name="Judkewitz B."/>
        </authorList>
    </citation>
    <scope>NUCLEOTIDE SEQUENCE [LARGE SCALE GENOMIC DNA]</scope>
    <source>
        <strain evidence="1 2">Bolton</strain>
    </source>
</reference>
<dbReference type="SUPFAM" id="SSF51735">
    <property type="entry name" value="NAD(P)-binding Rossmann-fold domains"/>
    <property type="match status" value="1"/>
</dbReference>
<comment type="caution">
    <text evidence="1">The sequence shown here is derived from an EMBL/GenBank/DDBJ whole genome shotgun (WGS) entry which is preliminary data.</text>
</comment>
<organism evidence="1 2">
    <name type="scientific">Danionella cerebrum</name>
    <dbReference type="NCBI Taxonomy" id="2873325"/>
    <lineage>
        <taxon>Eukaryota</taxon>
        <taxon>Metazoa</taxon>
        <taxon>Chordata</taxon>
        <taxon>Craniata</taxon>
        <taxon>Vertebrata</taxon>
        <taxon>Euteleostomi</taxon>
        <taxon>Actinopterygii</taxon>
        <taxon>Neopterygii</taxon>
        <taxon>Teleostei</taxon>
        <taxon>Ostariophysi</taxon>
        <taxon>Cypriniformes</taxon>
        <taxon>Danionidae</taxon>
        <taxon>Danioninae</taxon>
        <taxon>Danionella</taxon>
    </lineage>
</organism>
<accession>A0A553PIK3</accession>
<evidence type="ECO:0000313" key="1">
    <source>
        <dbReference type="EMBL" id="TRY77498.1"/>
    </source>
</evidence>
<dbReference type="InterPro" id="IPR002347">
    <property type="entry name" value="SDR_fam"/>
</dbReference>
<dbReference type="EMBL" id="SRMA01026684">
    <property type="protein sequence ID" value="TRY77498.1"/>
    <property type="molecule type" value="Genomic_DNA"/>
</dbReference>
<dbReference type="AlphaFoldDB" id="A0A553PIK3"/>
<evidence type="ECO:0000313" key="2">
    <source>
        <dbReference type="Proteomes" id="UP000316079"/>
    </source>
</evidence>
<dbReference type="OrthoDB" id="191139at2759"/>
<dbReference type="Pfam" id="PF00106">
    <property type="entry name" value="adh_short"/>
    <property type="match status" value="1"/>
</dbReference>
<sequence>MRWFLVCVLGFIRLYLDGLKVLLYQIFNKSFRLPDLPKQSGKVAIVTGGTRGMGYEISRHLVNLDMHVVIAGNEEEEGQAAVKSIQEEFGQGKGNFLHFLMPTPSSLFDPDLFVLLEMGCGEEFG</sequence>
<dbReference type="Proteomes" id="UP000316079">
    <property type="component" value="Unassembled WGS sequence"/>
</dbReference>
<protein>
    <submittedName>
        <fullName evidence="1">Uncharacterized protein</fullName>
    </submittedName>
</protein>
<gene>
    <name evidence="1" type="ORF">DNTS_035091</name>
</gene>
<keyword evidence="2" id="KW-1185">Reference proteome</keyword>
<name>A0A553PIK3_9TELE</name>
<dbReference type="InterPro" id="IPR036291">
    <property type="entry name" value="NAD(P)-bd_dom_sf"/>
</dbReference>
<dbReference type="Gene3D" id="3.40.50.720">
    <property type="entry name" value="NAD(P)-binding Rossmann-like Domain"/>
    <property type="match status" value="1"/>
</dbReference>